<keyword evidence="2" id="KW-1185">Reference proteome</keyword>
<dbReference type="HOGENOM" id="CLU_2692161_0_0_1"/>
<evidence type="ECO:0000313" key="2">
    <source>
        <dbReference type="Proteomes" id="UP000007015"/>
    </source>
</evidence>
<dbReference type="GO" id="GO:0005506">
    <property type="term" value="F:iron ion binding"/>
    <property type="evidence" value="ECO:0007669"/>
    <property type="project" value="InterPro"/>
</dbReference>
<accession>A2YHZ0</accession>
<proteinExistence type="predicted"/>
<organism evidence="1 2">
    <name type="scientific">Oryza sativa subsp. indica</name>
    <name type="common">Rice</name>
    <dbReference type="NCBI Taxonomy" id="39946"/>
    <lineage>
        <taxon>Eukaryota</taxon>
        <taxon>Viridiplantae</taxon>
        <taxon>Streptophyta</taxon>
        <taxon>Embryophyta</taxon>
        <taxon>Tracheophyta</taxon>
        <taxon>Spermatophyta</taxon>
        <taxon>Magnoliopsida</taxon>
        <taxon>Liliopsida</taxon>
        <taxon>Poales</taxon>
        <taxon>Poaceae</taxon>
        <taxon>BOP clade</taxon>
        <taxon>Oryzoideae</taxon>
        <taxon>Oryzeae</taxon>
        <taxon>Oryzinae</taxon>
        <taxon>Oryza</taxon>
        <taxon>Oryza sativa</taxon>
    </lineage>
</organism>
<dbReference type="InterPro" id="IPR036396">
    <property type="entry name" value="Cyt_P450_sf"/>
</dbReference>
<dbReference type="SUPFAM" id="SSF48264">
    <property type="entry name" value="Cytochrome P450"/>
    <property type="match status" value="1"/>
</dbReference>
<dbReference type="GO" id="GO:0020037">
    <property type="term" value="F:heme binding"/>
    <property type="evidence" value="ECO:0007669"/>
    <property type="project" value="InterPro"/>
</dbReference>
<dbReference type="Gene3D" id="1.10.630.10">
    <property type="entry name" value="Cytochrome P450"/>
    <property type="match status" value="1"/>
</dbReference>
<protein>
    <submittedName>
        <fullName evidence="1">Uncharacterized protein</fullName>
    </submittedName>
</protein>
<evidence type="ECO:0000313" key="1">
    <source>
        <dbReference type="EMBL" id="EAZ02701.1"/>
    </source>
</evidence>
<sequence length="74" mass="8243">MGETLQWTDMSLSFTHVITETLWLGNIIGGIMHKAVRGVEVNGYLIPKGWCDRSTSMICSTMSPTSSTHEGRRK</sequence>
<dbReference type="STRING" id="39946.A2YHZ0"/>
<reference evidence="1 2" key="1">
    <citation type="journal article" date="2005" name="PLoS Biol.">
        <title>The genomes of Oryza sativa: a history of duplications.</title>
        <authorList>
            <person name="Yu J."/>
            <person name="Wang J."/>
            <person name="Lin W."/>
            <person name="Li S."/>
            <person name="Li H."/>
            <person name="Zhou J."/>
            <person name="Ni P."/>
            <person name="Dong W."/>
            <person name="Hu S."/>
            <person name="Zeng C."/>
            <person name="Zhang J."/>
            <person name="Zhang Y."/>
            <person name="Li R."/>
            <person name="Xu Z."/>
            <person name="Li S."/>
            <person name="Li X."/>
            <person name="Zheng H."/>
            <person name="Cong L."/>
            <person name="Lin L."/>
            <person name="Yin J."/>
            <person name="Geng J."/>
            <person name="Li G."/>
            <person name="Shi J."/>
            <person name="Liu J."/>
            <person name="Lv H."/>
            <person name="Li J."/>
            <person name="Wang J."/>
            <person name="Deng Y."/>
            <person name="Ran L."/>
            <person name="Shi X."/>
            <person name="Wang X."/>
            <person name="Wu Q."/>
            <person name="Li C."/>
            <person name="Ren X."/>
            <person name="Wang J."/>
            <person name="Wang X."/>
            <person name="Li D."/>
            <person name="Liu D."/>
            <person name="Zhang X."/>
            <person name="Ji Z."/>
            <person name="Zhao W."/>
            <person name="Sun Y."/>
            <person name="Zhang Z."/>
            <person name="Bao J."/>
            <person name="Han Y."/>
            <person name="Dong L."/>
            <person name="Ji J."/>
            <person name="Chen P."/>
            <person name="Wu S."/>
            <person name="Liu J."/>
            <person name="Xiao Y."/>
            <person name="Bu D."/>
            <person name="Tan J."/>
            <person name="Yang L."/>
            <person name="Ye C."/>
            <person name="Zhang J."/>
            <person name="Xu J."/>
            <person name="Zhou Y."/>
            <person name="Yu Y."/>
            <person name="Zhang B."/>
            <person name="Zhuang S."/>
            <person name="Wei H."/>
            <person name="Liu B."/>
            <person name="Lei M."/>
            <person name="Yu H."/>
            <person name="Li Y."/>
            <person name="Xu H."/>
            <person name="Wei S."/>
            <person name="He X."/>
            <person name="Fang L."/>
            <person name="Zhang Z."/>
            <person name="Zhang Y."/>
            <person name="Huang X."/>
            <person name="Su Z."/>
            <person name="Tong W."/>
            <person name="Li J."/>
            <person name="Tong Z."/>
            <person name="Li S."/>
            <person name="Ye J."/>
            <person name="Wang L."/>
            <person name="Fang L."/>
            <person name="Lei T."/>
            <person name="Chen C."/>
            <person name="Chen H."/>
            <person name="Xu Z."/>
            <person name="Li H."/>
            <person name="Huang H."/>
            <person name="Zhang F."/>
            <person name="Xu H."/>
            <person name="Li N."/>
            <person name="Zhao C."/>
            <person name="Li S."/>
            <person name="Dong L."/>
            <person name="Huang Y."/>
            <person name="Li L."/>
            <person name="Xi Y."/>
            <person name="Qi Q."/>
            <person name="Li W."/>
            <person name="Zhang B."/>
            <person name="Hu W."/>
            <person name="Zhang Y."/>
            <person name="Tian X."/>
            <person name="Jiao Y."/>
            <person name="Liang X."/>
            <person name="Jin J."/>
            <person name="Gao L."/>
            <person name="Zheng W."/>
            <person name="Hao B."/>
            <person name="Liu S."/>
            <person name="Wang W."/>
            <person name="Yuan L."/>
            <person name="Cao M."/>
            <person name="McDermott J."/>
            <person name="Samudrala R."/>
            <person name="Wang J."/>
            <person name="Wong G.K."/>
            <person name="Yang H."/>
        </authorList>
    </citation>
    <scope>NUCLEOTIDE SEQUENCE [LARGE SCALE GENOMIC DNA]</scope>
    <source>
        <strain evidence="2">cv. 93-11</strain>
    </source>
</reference>
<dbReference type="AlphaFoldDB" id="A2YHZ0"/>
<dbReference type="GO" id="GO:0016705">
    <property type="term" value="F:oxidoreductase activity, acting on paired donors, with incorporation or reduction of molecular oxygen"/>
    <property type="evidence" value="ECO:0007669"/>
    <property type="project" value="InterPro"/>
</dbReference>
<dbReference type="GO" id="GO:0004497">
    <property type="term" value="F:monooxygenase activity"/>
    <property type="evidence" value="ECO:0007669"/>
    <property type="project" value="InterPro"/>
</dbReference>
<dbReference type="Gramene" id="BGIOSGA025112-TA">
    <property type="protein sequence ID" value="BGIOSGA025112-PA"/>
    <property type="gene ID" value="BGIOSGA025112"/>
</dbReference>
<dbReference type="EMBL" id="CM000132">
    <property type="protein sequence ID" value="EAZ02701.1"/>
    <property type="molecule type" value="Genomic_DNA"/>
</dbReference>
<name>A2YHZ0_ORYSI</name>
<gene>
    <name evidence="1" type="ORF">OsI_24815</name>
</gene>
<dbReference type="Proteomes" id="UP000007015">
    <property type="component" value="Chromosome 7"/>
</dbReference>